<dbReference type="GO" id="GO:0030729">
    <property type="term" value="F:acetoacetate-CoA ligase activity"/>
    <property type="evidence" value="ECO:0007669"/>
    <property type="project" value="TreeGrafter"/>
</dbReference>
<dbReference type="Pfam" id="PF00501">
    <property type="entry name" value="AMP-binding"/>
    <property type="match status" value="1"/>
</dbReference>
<proteinExistence type="predicted"/>
<dbReference type="InterPro" id="IPR025110">
    <property type="entry name" value="AMP-bd_C"/>
</dbReference>
<dbReference type="InterPro" id="IPR042099">
    <property type="entry name" value="ANL_N_sf"/>
</dbReference>
<dbReference type="InterPro" id="IPR000873">
    <property type="entry name" value="AMP-dep_synth/lig_dom"/>
</dbReference>
<gene>
    <name evidence="3" type="ORF">CDD82_4019</name>
</gene>
<evidence type="ECO:0008006" key="5">
    <source>
        <dbReference type="Google" id="ProtNLM"/>
    </source>
</evidence>
<feature type="domain" description="AMP-dependent synthetase/ligase" evidence="1">
    <location>
        <begin position="120"/>
        <end position="499"/>
    </location>
</feature>
<evidence type="ECO:0000313" key="3">
    <source>
        <dbReference type="EMBL" id="PHH83004.1"/>
    </source>
</evidence>
<dbReference type="InterPro" id="IPR045851">
    <property type="entry name" value="AMP-bd_C_sf"/>
</dbReference>
<protein>
    <recommendedName>
        <fullName evidence="5">AMP-dependent synthetase/ligase domain-containing protein</fullName>
    </recommendedName>
</protein>
<dbReference type="PROSITE" id="PS00455">
    <property type="entry name" value="AMP_BINDING"/>
    <property type="match status" value="1"/>
</dbReference>
<comment type="caution">
    <text evidence="3">The sequence shown here is derived from an EMBL/GenBank/DDBJ whole genome shotgun (WGS) entry which is preliminary data.</text>
</comment>
<accession>A0A2C5ZU87</accession>
<dbReference type="PANTHER" id="PTHR42921">
    <property type="entry name" value="ACETOACETYL-COA SYNTHETASE"/>
    <property type="match status" value="1"/>
</dbReference>
<organism evidence="3 4">
    <name type="scientific">Ophiocordyceps australis</name>
    <dbReference type="NCBI Taxonomy" id="1399860"/>
    <lineage>
        <taxon>Eukaryota</taxon>
        <taxon>Fungi</taxon>
        <taxon>Dikarya</taxon>
        <taxon>Ascomycota</taxon>
        <taxon>Pezizomycotina</taxon>
        <taxon>Sordariomycetes</taxon>
        <taxon>Hypocreomycetidae</taxon>
        <taxon>Hypocreales</taxon>
        <taxon>Ophiocordycipitaceae</taxon>
        <taxon>Ophiocordyceps</taxon>
    </lineage>
</organism>
<evidence type="ECO:0000313" key="4">
    <source>
        <dbReference type="Proteomes" id="UP000224854"/>
    </source>
</evidence>
<dbReference type="AlphaFoldDB" id="A0A2C5ZU87"/>
<evidence type="ECO:0000259" key="1">
    <source>
        <dbReference type="Pfam" id="PF00501"/>
    </source>
</evidence>
<evidence type="ECO:0000259" key="2">
    <source>
        <dbReference type="Pfam" id="PF13193"/>
    </source>
</evidence>
<reference evidence="3 4" key="1">
    <citation type="submission" date="2017-06" db="EMBL/GenBank/DDBJ databases">
        <title>Ant-infecting Ophiocordyceps genomes reveal a high diversity of potential behavioral manipulation genes and a possible major role for enterotoxins.</title>
        <authorList>
            <person name="De Bekker C."/>
            <person name="Evans H.C."/>
            <person name="Brachmann A."/>
            <person name="Hughes D.P."/>
        </authorList>
    </citation>
    <scope>NUCLEOTIDE SEQUENCE [LARGE SCALE GENOMIC DNA]</scope>
    <source>
        <strain evidence="3 4">1348a</strain>
    </source>
</reference>
<dbReference type="Pfam" id="PF13193">
    <property type="entry name" value="AMP-binding_C"/>
    <property type="match status" value="1"/>
</dbReference>
<dbReference type="InterPro" id="IPR020845">
    <property type="entry name" value="AMP-binding_CS"/>
</dbReference>
<dbReference type="Gene3D" id="3.30.300.30">
    <property type="match status" value="1"/>
</dbReference>
<sequence>MHLVKQPRKLWTHPDVKSTSMWQFMQEANRRYQLQLQTFDDLYEWSWKHRAQFYEQLWLAQRSIHQGRLEQVVDESVPMTQLPRWFEGIQINWAENILWSRAPGNGDVGQRSTVGKEDGETAVTEVREGNTEVVQVSWGELRRRAGRLAGAMQMSGVGEGDGIFAVAGNSSATLVVFLATAWLGGVFGSSSTDMGVEGLLLRIRQIRPKFIFFEDGALYNGKRFQLRDNIEAIVQDMKQFDEFQGGIVMGRFGAGWSGLGGTESYDDFVAKAPGGWEAAIRRVDFQAPLVVNFSSGTTGPPKAIVHSVGAVLMSLYKDSVLHLDQRRAVLLQFTTTSWIMYLVLVGALAGAAKRVVLYDGSPLYPDVRVLLRVVEEQGVTWLGTSPRWLAELAKQGVVPRQEGDLSRLKTVLTTGMVLADHQFEWFYDEGFPRHVQLCNISGGTDIVGTFVGPNPLRELHVGGFMGPVLGICVEVYDQDIGEGRLGRSVDKGVVGELVATTAFPNMPLHLLGDSQPAPGAKYRSSYFGRFQGVWAHGDLCAMDGPGGRAVILGRSDGVLNPSGVRFGSADIYAVMEQHMGDAVVDSLCVGRRGGEAGEEVMLFVVMKPRVHLDAGLEARIRQAIARHLTKRHVPVHVYAVPEIPMTPTGKKVETAVRKIISGATLQQPRAALLNPASLDFFYRFQHHKAKL</sequence>
<dbReference type="Proteomes" id="UP000224854">
    <property type="component" value="Unassembled WGS sequence"/>
</dbReference>
<dbReference type="OrthoDB" id="10253869at2759"/>
<dbReference type="EMBL" id="NJEU01000032">
    <property type="protein sequence ID" value="PHH83004.1"/>
    <property type="molecule type" value="Genomic_DNA"/>
</dbReference>
<dbReference type="SUPFAM" id="SSF56801">
    <property type="entry name" value="Acetyl-CoA synthetase-like"/>
    <property type="match status" value="1"/>
</dbReference>
<name>A0A2C5ZU87_9HYPO</name>
<keyword evidence="4" id="KW-1185">Reference proteome</keyword>
<dbReference type="Gene3D" id="3.40.50.12780">
    <property type="entry name" value="N-terminal domain of ligase-like"/>
    <property type="match status" value="1"/>
</dbReference>
<feature type="domain" description="AMP-binding enzyme C-terminal" evidence="2">
    <location>
        <begin position="581"/>
        <end position="650"/>
    </location>
</feature>
<dbReference type="PANTHER" id="PTHR42921:SF4">
    <property type="entry name" value="ACETOACETYL-COA SYNTHASE (AFU_ORTHOLOGUE AFUA_8G04770)"/>
    <property type="match status" value="1"/>
</dbReference>